<evidence type="ECO:0000259" key="7">
    <source>
        <dbReference type="Pfam" id="PF10516"/>
    </source>
</evidence>
<dbReference type="Pfam" id="PF10516">
    <property type="entry name" value="SHNi-TPR"/>
    <property type="match status" value="1"/>
</dbReference>
<dbReference type="Proteomes" id="UP000807159">
    <property type="component" value="Chromosome 5"/>
</dbReference>
<comment type="similarity">
    <text evidence="2">Belongs to the NASP family.</text>
</comment>
<dbReference type="GO" id="GO:0042393">
    <property type="term" value="F:histone binding"/>
    <property type="evidence" value="ECO:0007669"/>
    <property type="project" value="TreeGrafter"/>
</dbReference>
<evidence type="ECO:0000256" key="6">
    <source>
        <dbReference type="SAM" id="MobiDB-lite"/>
    </source>
</evidence>
<feature type="compositionally biased region" description="Gly residues" evidence="6">
    <location>
        <begin position="162"/>
        <end position="177"/>
    </location>
</feature>
<comment type="caution">
    <text evidence="8">The sequence shown here is derived from an EMBL/GenBank/DDBJ whole genome shotgun (WGS) entry which is preliminary data.</text>
</comment>
<evidence type="ECO:0000256" key="5">
    <source>
        <dbReference type="ARBA" id="ARBA00023242"/>
    </source>
</evidence>
<dbReference type="GO" id="GO:0006335">
    <property type="term" value="P:DNA replication-dependent chromatin assembly"/>
    <property type="evidence" value="ECO:0007669"/>
    <property type="project" value="TreeGrafter"/>
</dbReference>
<dbReference type="InterPro" id="IPR051730">
    <property type="entry name" value="NASP-like"/>
</dbReference>
<dbReference type="EMBL" id="JACEGQ020000005">
    <property type="protein sequence ID" value="KAH8508432.1"/>
    <property type="molecule type" value="Genomic_DNA"/>
</dbReference>
<feature type="region of interest" description="Disordered" evidence="6">
    <location>
        <begin position="126"/>
        <end position="203"/>
    </location>
</feature>
<keyword evidence="3" id="KW-0677">Repeat</keyword>
<reference evidence="8" key="1">
    <citation type="journal article" date="2021" name="J. Hered.">
        <title>Genome Assembly of Salicaceae Populus deltoides (Eastern Cottonwood) I-69 Based on Nanopore Sequencing and Hi-C Technologies.</title>
        <authorList>
            <person name="Bai S."/>
            <person name="Wu H."/>
            <person name="Zhang J."/>
            <person name="Pan Z."/>
            <person name="Zhao W."/>
            <person name="Li Z."/>
            <person name="Tong C."/>
        </authorList>
    </citation>
    <scope>NUCLEOTIDE SEQUENCE</scope>
    <source>
        <tissue evidence="8">Leaf</tissue>
    </source>
</reference>
<dbReference type="GO" id="GO:0034080">
    <property type="term" value="P:CENP-A containing chromatin assembly"/>
    <property type="evidence" value="ECO:0007669"/>
    <property type="project" value="TreeGrafter"/>
</dbReference>
<dbReference type="SMART" id="SM00028">
    <property type="entry name" value="TPR"/>
    <property type="match status" value="3"/>
</dbReference>
<evidence type="ECO:0000256" key="3">
    <source>
        <dbReference type="ARBA" id="ARBA00022737"/>
    </source>
</evidence>
<dbReference type="AlphaFoldDB" id="A0A8T2YTV4"/>
<feature type="compositionally biased region" description="Basic and acidic residues" evidence="6">
    <location>
        <begin position="467"/>
        <end position="476"/>
    </location>
</feature>
<feature type="region of interest" description="Disordered" evidence="6">
    <location>
        <begin position="1"/>
        <end position="56"/>
    </location>
</feature>
<feature type="region of interest" description="Disordered" evidence="6">
    <location>
        <begin position="321"/>
        <end position="346"/>
    </location>
</feature>
<keyword evidence="5" id="KW-0539">Nucleus</keyword>
<gene>
    <name evidence="8" type="ORF">H0E87_010523</name>
</gene>
<name>A0A8T2YTV4_POPDE</name>
<feature type="compositionally biased region" description="Polar residues" evidence="6">
    <location>
        <begin position="1"/>
        <end position="50"/>
    </location>
</feature>
<feature type="compositionally biased region" description="Acidic residues" evidence="6">
    <location>
        <begin position="183"/>
        <end position="203"/>
    </location>
</feature>
<evidence type="ECO:0000313" key="9">
    <source>
        <dbReference type="Proteomes" id="UP000807159"/>
    </source>
</evidence>
<dbReference type="InterPro" id="IPR019544">
    <property type="entry name" value="Tetratricopeptide_SHNi-TPR_dom"/>
</dbReference>
<dbReference type="SUPFAM" id="SSF48452">
    <property type="entry name" value="TPR-like"/>
    <property type="match status" value="2"/>
</dbReference>
<evidence type="ECO:0000256" key="1">
    <source>
        <dbReference type="ARBA" id="ARBA00004123"/>
    </source>
</evidence>
<evidence type="ECO:0000256" key="2">
    <source>
        <dbReference type="ARBA" id="ARBA00008402"/>
    </source>
</evidence>
<feature type="compositionally biased region" description="Basic and acidic residues" evidence="6">
    <location>
        <begin position="127"/>
        <end position="142"/>
    </location>
</feature>
<dbReference type="PANTHER" id="PTHR15081:SF1">
    <property type="entry name" value="NUCLEAR AUTOANTIGENIC SPERM PROTEIN"/>
    <property type="match status" value="1"/>
</dbReference>
<proteinExistence type="inferred from homology"/>
<dbReference type="Gene3D" id="1.25.40.10">
    <property type="entry name" value="Tetratricopeptide repeat domain"/>
    <property type="match status" value="2"/>
</dbReference>
<dbReference type="PANTHER" id="PTHR15081">
    <property type="entry name" value="NUCLEAR AUTOANTIGENIC SPERM PROTEIN NASP -RELATED"/>
    <property type="match status" value="1"/>
</dbReference>
<dbReference type="InterPro" id="IPR011990">
    <property type="entry name" value="TPR-like_helical_dom_sf"/>
</dbReference>
<dbReference type="GO" id="GO:0005654">
    <property type="term" value="C:nucleoplasm"/>
    <property type="evidence" value="ECO:0007669"/>
    <property type="project" value="TreeGrafter"/>
</dbReference>
<feature type="compositionally biased region" description="Low complexity" evidence="6">
    <location>
        <begin position="147"/>
        <end position="161"/>
    </location>
</feature>
<organism evidence="8 9">
    <name type="scientific">Populus deltoides</name>
    <name type="common">Eastern poplar</name>
    <name type="synonym">Eastern cottonwood</name>
    <dbReference type="NCBI Taxonomy" id="3696"/>
    <lineage>
        <taxon>Eukaryota</taxon>
        <taxon>Viridiplantae</taxon>
        <taxon>Streptophyta</taxon>
        <taxon>Embryophyta</taxon>
        <taxon>Tracheophyta</taxon>
        <taxon>Spermatophyta</taxon>
        <taxon>Magnoliopsida</taxon>
        <taxon>eudicotyledons</taxon>
        <taxon>Gunneridae</taxon>
        <taxon>Pentapetalae</taxon>
        <taxon>rosids</taxon>
        <taxon>fabids</taxon>
        <taxon>Malpighiales</taxon>
        <taxon>Salicaceae</taxon>
        <taxon>Saliceae</taxon>
        <taxon>Populus</taxon>
    </lineage>
</organism>
<feature type="domain" description="Tetratricopeptide SHNi-TPR" evidence="7">
    <location>
        <begin position="232"/>
        <end position="268"/>
    </location>
</feature>
<protein>
    <recommendedName>
        <fullName evidence="7">Tetratricopeptide SHNi-TPR domain-containing protein</fullName>
    </recommendedName>
</protein>
<feature type="compositionally biased region" description="Polar residues" evidence="6">
    <location>
        <begin position="333"/>
        <end position="343"/>
    </location>
</feature>
<feature type="region of interest" description="Disordered" evidence="6">
    <location>
        <begin position="449"/>
        <end position="476"/>
    </location>
</feature>
<evidence type="ECO:0000313" key="8">
    <source>
        <dbReference type="EMBL" id="KAH8508432.1"/>
    </source>
</evidence>
<dbReference type="InterPro" id="IPR019734">
    <property type="entry name" value="TPR_rpt"/>
</dbReference>
<evidence type="ECO:0000256" key="4">
    <source>
        <dbReference type="ARBA" id="ARBA00022803"/>
    </source>
</evidence>
<accession>A0A8T2YTV4</accession>
<feature type="compositionally biased region" description="Low complexity" evidence="6">
    <location>
        <begin position="449"/>
        <end position="461"/>
    </location>
</feature>
<keyword evidence="9" id="KW-1185">Reference proteome</keyword>
<keyword evidence="4" id="KW-0802">TPR repeat</keyword>
<sequence>MASESSVTETKTAPIENQTSVEATIKGSTTTSSQGGAADSTCNDDNNGETSDPRKSLDFAVELSEKGTNALKENDFSEAVECFSRALEIRVLHHGELALECVNAYYLYGRALLYKAQEEADPLAMVPKKDSESKLDDNKDGASRNLVNGEFSSASVSSNVEEGGGSNHPEGAAGGASSGKEKEEEEDDEGSDDEDLAEADEEESDLDLAWKMLDVARAISEKHLDDTMDKVDILSALAEVALEREDIETSLSDYQKALSILERLVEPDSRHLAELNFRICLCLEIGSKPQEAIPYCQEAISVCKARLQRLIKEVKSSTESATSSAVSELDEGVQQSSNVQADKSVTDKEAEIETLSGLSAELEKKLEDLQQLVLNPKSILAEILGMVSDKAKGGEKSTSPNLTSSSQLVVANSGGSFASPTISSAHTNGVLGVTDLGVAGRGVKRVLTSTGSVGSSSAVKKPTPDPSSDKGDGKTF</sequence>
<comment type="subcellular location">
    <subcellularLocation>
        <location evidence="1">Nucleus</location>
    </subcellularLocation>
</comment>